<comment type="caution">
    <text evidence="2">The sequence shown here is derived from an EMBL/GenBank/DDBJ whole genome shotgun (WGS) entry which is preliminary data.</text>
</comment>
<gene>
    <name evidence="2" type="ORF">ACHAWU_006159</name>
</gene>
<feature type="region of interest" description="Disordered" evidence="1">
    <location>
        <begin position="1"/>
        <end position="40"/>
    </location>
</feature>
<feature type="compositionally biased region" description="Basic and acidic residues" evidence="1">
    <location>
        <begin position="202"/>
        <end position="211"/>
    </location>
</feature>
<feature type="compositionally biased region" description="Low complexity" evidence="1">
    <location>
        <begin position="340"/>
        <end position="352"/>
    </location>
</feature>
<evidence type="ECO:0000256" key="1">
    <source>
        <dbReference type="SAM" id="MobiDB-lite"/>
    </source>
</evidence>
<dbReference type="AlphaFoldDB" id="A0ABD3MWS7"/>
<feature type="compositionally biased region" description="Pro residues" evidence="1">
    <location>
        <begin position="1"/>
        <end position="10"/>
    </location>
</feature>
<keyword evidence="3" id="KW-1185">Reference proteome</keyword>
<feature type="region of interest" description="Disordered" evidence="1">
    <location>
        <begin position="457"/>
        <end position="507"/>
    </location>
</feature>
<protein>
    <submittedName>
        <fullName evidence="2">Uncharacterized protein</fullName>
    </submittedName>
</protein>
<accession>A0ABD3MWS7</accession>
<feature type="region of interest" description="Disordered" evidence="1">
    <location>
        <begin position="153"/>
        <end position="211"/>
    </location>
</feature>
<feature type="region of interest" description="Disordered" evidence="1">
    <location>
        <begin position="314"/>
        <end position="367"/>
    </location>
</feature>
<organism evidence="2 3">
    <name type="scientific">Discostella pseudostelligera</name>
    <dbReference type="NCBI Taxonomy" id="259834"/>
    <lineage>
        <taxon>Eukaryota</taxon>
        <taxon>Sar</taxon>
        <taxon>Stramenopiles</taxon>
        <taxon>Ochrophyta</taxon>
        <taxon>Bacillariophyta</taxon>
        <taxon>Coscinodiscophyceae</taxon>
        <taxon>Thalassiosirophycidae</taxon>
        <taxon>Stephanodiscales</taxon>
        <taxon>Stephanodiscaceae</taxon>
        <taxon>Discostella</taxon>
    </lineage>
</organism>
<reference evidence="2 3" key="1">
    <citation type="submission" date="2024-10" db="EMBL/GenBank/DDBJ databases">
        <title>Updated reference genomes for cyclostephanoid diatoms.</title>
        <authorList>
            <person name="Roberts W.R."/>
            <person name="Alverson A.J."/>
        </authorList>
    </citation>
    <scope>NUCLEOTIDE SEQUENCE [LARGE SCALE GENOMIC DNA]</scope>
    <source>
        <strain evidence="2 3">AJA232-27</strain>
    </source>
</reference>
<proteinExistence type="predicted"/>
<feature type="compositionally biased region" description="Polar residues" evidence="1">
    <location>
        <begin position="191"/>
        <end position="201"/>
    </location>
</feature>
<feature type="region of interest" description="Disordered" evidence="1">
    <location>
        <begin position="568"/>
        <end position="593"/>
    </location>
</feature>
<feature type="compositionally biased region" description="Low complexity" evidence="1">
    <location>
        <begin position="11"/>
        <end position="32"/>
    </location>
</feature>
<dbReference type="Proteomes" id="UP001530293">
    <property type="component" value="Unassembled WGS sequence"/>
</dbReference>
<evidence type="ECO:0000313" key="3">
    <source>
        <dbReference type="Proteomes" id="UP001530293"/>
    </source>
</evidence>
<dbReference type="EMBL" id="JALLBG020000065">
    <property type="protein sequence ID" value="KAL3768376.1"/>
    <property type="molecule type" value="Genomic_DNA"/>
</dbReference>
<sequence>MNRSPPPPTPTTAHPMPIPTSSQPQQQQQPQPDMEPPNKITPELLVDALSGHEDGLLSIAEKLMLSYDSGYDAMGEAIIDAFADVQKLFQHVVEAAHMEGAALERERSEGEWRTRLEGMGLEMEDVLYGRGMGMGGLGGMGLLGQEDDEFGGLDGAISPIKGEAGGSGYNSSPHHTSHHGDDNNHPHPNGSSLNTPTTKQSAAEEHRHEELIDQDVRDVLIDAIRRGQTHRESHRFDECRTLYEMACTNASSLLPVDSDHRGRLQLAIARAESMASDRAVAILKYAMDDVLRSGLSLRRGKYVQMNVEERGDCVLSRPNPLRTTASRGYDVPLSTPWGNSSSSHQHPSSSTSMGGDVTSSTVEQSAEEALNSLVEEMKEMLAAPIYNLTPLQSLAEKFWLALNEAKKSSSKKEERLEQSLAKIKADFLLAREEYEEQLTNEKERGDALKRRLYEMKLDNSSSRGHDEDGDGGGGEGLSVPYTPKRPPSSTSRSSGGGSGTGNSTNLLYHFVEGNNNSINNKHSSSQSVVSLGSEFAQKARGLVHLLNCQAGGNERNNNNRDNVLKFRTRSEEEEEKERLNYDQRRIRGDSPRL</sequence>
<name>A0ABD3MWS7_9STRA</name>
<evidence type="ECO:0000313" key="2">
    <source>
        <dbReference type="EMBL" id="KAL3768376.1"/>
    </source>
</evidence>